<reference evidence="3 4" key="1">
    <citation type="submission" date="2017-01" db="EMBL/GenBank/DDBJ databases">
        <title>Novel large sulfur bacteria in the metagenomes of groundwater-fed chemosynthetic microbial mats in the Lake Huron basin.</title>
        <authorList>
            <person name="Sharrar A.M."/>
            <person name="Flood B.E."/>
            <person name="Bailey J.V."/>
            <person name="Jones D.S."/>
            <person name="Biddanda B."/>
            <person name="Ruberg S.A."/>
            <person name="Marcus D.N."/>
            <person name="Dick G.J."/>
        </authorList>
    </citation>
    <scope>NUCLEOTIDE SEQUENCE [LARGE SCALE GENOMIC DNA]</scope>
    <source>
        <strain evidence="3">A8</strain>
    </source>
</reference>
<organism evidence="3 4">
    <name type="scientific">Thiothrix lacustris</name>
    <dbReference type="NCBI Taxonomy" id="525917"/>
    <lineage>
        <taxon>Bacteria</taxon>
        <taxon>Pseudomonadati</taxon>
        <taxon>Pseudomonadota</taxon>
        <taxon>Gammaproteobacteria</taxon>
        <taxon>Thiotrichales</taxon>
        <taxon>Thiotrichaceae</taxon>
        <taxon>Thiothrix</taxon>
    </lineage>
</organism>
<dbReference type="EMBL" id="MTEJ01000808">
    <property type="protein sequence ID" value="OQW97392.1"/>
    <property type="molecule type" value="Genomic_DNA"/>
</dbReference>
<dbReference type="Pfam" id="PF02625">
    <property type="entry name" value="XdhC_CoxI"/>
    <property type="match status" value="1"/>
</dbReference>
<evidence type="ECO:0000313" key="4">
    <source>
        <dbReference type="Proteomes" id="UP000192491"/>
    </source>
</evidence>
<feature type="domain" description="XdhC- CoxI" evidence="1">
    <location>
        <begin position="5"/>
        <end position="57"/>
    </location>
</feature>
<dbReference type="SUPFAM" id="SSF51735">
    <property type="entry name" value="NAD(P)-binding Rossmann-fold domains"/>
    <property type="match status" value="1"/>
</dbReference>
<accession>A0A1Y1Q6J8</accession>
<dbReference type="InterPro" id="IPR003777">
    <property type="entry name" value="XdhC_CoxI"/>
</dbReference>
<evidence type="ECO:0000259" key="1">
    <source>
        <dbReference type="Pfam" id="PF02625"/>
    </source>
</evidence>
<dbReference type="InterPro" id="IPR027051">
    <property type="entry name" value="XdhC_Rossmann_dom"/>
</dbReference>
<dbReference type="InterPro" id="IPR052698">
    <property type="entry name" value="MoCofactor_Util/Proc"/>
</dbReference>
<evidence type="ECO:0000259" key="2">
    <source>
        <dbReference type="Pfam" id="PF13478"/>
    </source>
</evidence>
<dbReference type="Gene3D" id="3.40.50.720">
    <property type="entry name" value="NAD(P)-binding Rossmann-like Domain"/>
    <property type="match status" value="1"/>
</dbReference>
<dbReference type="Pfam" id="PF13478">
    <property type="entry name" value="XdhC_C"/>
    <property type="match status" value="1"/>
</dbReference>
<proteinExistence type="predicted"/>
<feature type="domain" description="XdhC Rossmann" evidence="2">
    <location>
        <begin position="128"/>
        <end position="225"/>
    </location>
</feature>
<dbReference type="PANTHER" id="PTHR30388:SF6">
    <property type="entry name" value="XANTHINE DEHYDROGENASE SUBUNIT A-RELATED"/>
    <property type="match status" value="1"/>
</dbReference>
<gene>
    <name evidence="3" type="ORF">BWK73_54460</name>
</gene>
<dbReference type="InterPro" id="IPR036291">
    <property type="entry name" value="NAD(P)-bd_dom_sf"/>
</dbReference>
<evidence type="ECO:0000313" key="3">
    <source>
        <dbReference type="EMBL" id="OQW97392.1"/>
    </source>
</evidence>
<dbReference type="NCBIfam" id="TIGR02964">
    <property type="entry name" value="xanthine_xdhC"/>
    <property type="match status" value="1"/>
</dbReference>
<sequence>MIPAAFIIARITDTQGSTPRENGAYMLIAAQESLGSIGGGKLEQQVIEEARALLAETEIGEGDRRSPLQGTVFVGATGGRPLQLQREFTLGPTLGQCCGGRVHIRYEYCTDPQQWQYPDAINANQFPIVLFGAGHVGQALAAILATQPCRLYWVDSREEQFPAELPANAKAYIAPNPASLIEALPANAYLLVMTHDHALDLAICDAALRHNRFRFLGLIGSQTKRGIPQTLAG</sequence>
<dbReference type="Proteomes" id="UP000192491">
    <property type="component" value="Unassembled WGS sequence"/>
</dbReference>
<dbReference type="InterPro" id="IPR014308">
    <property type="entry name" value="Xanthine_DH_XdhC"/>
</dbReference>
<dbReference type="AlphaFoldDB" id="A0A1Y1Q6J8"/>
<dbReference type="PANTHER" id="PTHR30388">
    <property type="entry name" value="ALDEHYDE OXIDOREDUCTASE MOLYBDENUM COFACTOR ASSEMBLY PROTEIN"/>
    <property type="match status" value="1"/>
</dbReference>
<comment type="caution">
    <text evidence="3">The sequence shown here is derived from an EMBL/GenBank/DDBJ whole genome shotgun (WGS) entry which is preliminary data.</text>
</comment>
<protein>
    <submittedName>
        <fullName evidence="3">Xanthine dehydrogenase accessory protein XdhC</fullName>
    </submittedName>
</protein>
<name>A0A1Y1Q6J8_9GAMM</name>